<reference evidence="1 2" key="1">
    <citation type="submission" date="2014-04" db="EMBL/GenBank/DDBJ databases">
        <authorList>
            <consortium name="DOE Joint Genome Institute"/>
            <person name="Kuo A."/>
            <person name="Kohler A."/>
            <person name="Nagy L.G."/>
            <person name="Floudas D."/>
            <person name="Copeland A."/>
            <person name="Barry K.W."/>
            <person name="Cichocki N."/>
            <person name="Veneault-Fourrey C."/>
            <person name="LaButti K."/>
            <person name="Lindquist E.A."/>
            <person name="Lipzen A."/>
            <person name="Lundell T."/>
            <person name="Morin E."/>
            <person name="Murat C."/>
            <person name="Sun H."/>
            <person name="Tunlid A."/>
            <person name="Henrissat B."/>
            <person name="Grigoriev I.V."/>
            <person name="Hibbett D.S."/>
            <person name="Martin F."/>
            <person name="Nordberg H.P."/>
            <person name="Cantor M.N."/>
            <person name="Hua S.X."/>
        </authorList>
    </citation>
    <scope>NUCLEOTIDE SEQUENCE [LARGE SCALE GENOMIC DNA]</scope>
    <source>
        <strain evidence="1 2">LaAM-08-1</strain>
    </source>
</reference>
<protein>
    <submittedName>
        <fullName evidence="1">Uncharacterized protein</fullName>
    </submittedName>
</protein>
<name>A0A0C9X0J2_9AGAR</name>
<gene>
    <name evidence="1" type="ORF">K443DRAFT_683456</name>
</gene>
<dbReference type="AlphaFoldDB" id="A0A0C9X0J2"/>
<proteinExistence type="predicted"/>
<evidence type="ECO:0000313" key="1">
    <source>
        <dbReference type="EMBL" id="KIJ94823.1"/>
    </source>
</evidence>
<sequence>MPAVRHPLRPRCNVSLSVVTCPSTSFKPTKVDTQRGQLTTVKRLKRKVFALSTYSSTERSTYPSRERETHTLKSSHTLVASLSSFTPPTLILPAPLTTRITRFVKIVHTTGDLRAGRLWPTNDESNQTHTPNLLIPAPSQFKNYLSFISEKETGTGLRYVYDDVEGVVGAGEGVDIIGRAVLMGM</sequence>
<accession>A0A0C9X0J2</accession>
<dbReference type="EMBL" id="KN838777">
    <property type="protein sequence ID" value="KIJ94823.1"/>
    <property type="molecule type" value="Genomic_DNA"/>
</dbReference>
<organism evidence="1 2">
    <name type="scientific">Laccaria amethystina LaAM-08-1</name>
    <dbReference type="NCBI Taxonomy" id="1095629"/>
    <lineage>
        <taxon>Eukaryota</taxon>
        <taxon>Fungi</taxon>
        <taxon>Dikarya</taxon>
        <taxon>Basidiomycota</taxon>
        <taxon>Agaricomycotina</taxon>
        <taxon>Agaricomycetes</taxon>
        <taxon>Agaricomycetidae</taxon>
        <taxon>Agaricales</taxon>
        <taxon>Agaricineae</taxon>
        <taxon>Hydnangiaceae</taxon>
        <taxon>Laccaria</taxon>
    </lineage>
</organism>
<evidence type="ECO:0000313" key="2">
    <source>
        <dbReference type="Proteomes" id="UP000054477"/>
    </source>
</evidence>
<reference evidence="2" key="2">
    <citation type="submission" date="2015-01" db="EMBL/GenBank/DDBJ databases">
        <title>Evolutionary Origins and Diversification of the Mycorrhizal Mutualists.</title>
        <authorList>
            <consortium name="DOE Joint Genome Institute"/>
            <consortium name="Mycorrhizal Genomics Consortium"/>
            <person name="Kohler A."/>
            <person name="Kuo A."/>
            <person name="Nagy L.G."/>
            <person name="Floudas D."/>
            <person name="Copeland A."/>
            <person name="Barry K.W."/>
            <person name="Cichocki N."/>
            <person name="Veneault-Fourrey C."/>
            <person name="LaButti K."/>
            <person name="Lindquist E.A."/>
            <person name="Lipzen A."/>
            <person name="Lundell T."/>
            <person name="Morin E."/>
            <person name="Murat C."/>
            <person name="Riley R."/>
            <person name="Ohm R."/>
            <person name="Sun H."/>
            <person name="Tunlid A."/>
            <person name="Henrissat B."/>
            <person name="Grigoriev I.V."/>
            <person name="Hibbett D.S."/>
            <person name="Martin F."/>
        </authorList>
    </citation>
    <scope>NUCLEOTIDE SEQUENCE [LARGE SCALE GENOMIC DNA]</scope>
    <source>
        <strain evidence="2">LaAM-08-1</strain>
    </source>
</reference>
<dbReference type="Proteomes" id="UP000054477">
    <property type="component" value="Unassembled WGS sequence"/>
</dbReference>
<dbReference type="HOGENOM" id="CLU_081624_0_0_1"/>
<keyword evidence="2" id="KW-1185">Reference proteome</keyword>
<dbReference type="OrthoDB" id="2913041at2759"/>